<dbReference type="AlphaFoldDB" id="A0A7S4C8K7"/>
<proteinExistence type="predicted"/>
<protein>
    <submittedName>
        <fullName evidence="1">Uncharacterized protein</fullName>
    </submittedName>
</protein>
<evidence type="ECO:0000313" key="1">
    <source>
        <dbReference type="EMBL" id="CAE0790211.1"/>
    </source>
</evidence>
<gene>
    <name evidence="1" type="ORF">EGYM00163_LOCUS1325</name>
</gene>
<dbReference type="EMBL" id="HBJA01004089">
    <property type="protein sequence ID" value="CAE0790211.1"/>
    <property type="molecule type" value="Transcribed_RNA"/>
</dbReference>
<name>A0A7S4C8K7_9EUGL</name>
<sequence length="277" mass="31119">MDVTEPGEDSESLRSLAPKSAYINKSTTNEASDQVAPNFKDWLTLQLHANDESYLRVYELFGIAKCDRVPLITEERAKQALQSIQECENAWEIMNQTKECMAALHAYHDLEVRGFFIYGTLRPDDNTSASNPWKFPLLTGTTVHKAILCDANLYSDPEGIVPHLQFLSTSETEATCSVGACQRLSVGGLAGMGPALVVGHYVHCDTEEQCFQKLTLCDQLLGYPQYCRRVIKEVQLNIDGKRTLKQAWVHQYPFDENAEYCRIQGGDWVARPSKPHA</sequence>
<reference evidence="1" key="1">
    <citation type="submission" date="2021-01" db="EMBL/GenBank/DDBJ databases">
        <authorList>
            <person name="Corre E."/>
            <person name="Pelletier E."/>
            <person name="Niang G."/>
            <person name="Scheremetjew M."/>
            <person name="Finn R."/>
            <person name="Kale V."/>
            <person name="Holt S."/>
            <person name="Cochrane G."/>
            <person name="Meng A."/>
            <person name="Brown T."/>
            <person name="Cohen L."/>
        </authorList>
    </citation>
    <scope>NUCLEOTIDE SEQUENCE</scope>
    <source>
        <strain evidence="1">CCMP1594</strain>
    </source>
</reference>
<organism evidence="1">
    <name type="scientific">Eutreptiella gymnastica</name>
    <dbReference type="NCBI Taxonomy" id="73025"/>
    <lineage>
        <taxon>Eukaryota</taxon>
        <taxon>Discoba</taxon>
        <taxon>Euglenozoa</taxon>
        <taxon>Euglenida</taxon>
        <taxon>Spirocuta</taxon>
        <taxon>Euglenophyceae</taxon>
        <taxon>Eutreptiales</taxon>
        <taxon>Eutreptiaceae</taxon>
        <taxon>Eutreptiella</taxon>
    </lineage>
</organism>
<accession>A0A7S4C8K7</accession>